<evidence type="ECO:0000256" key="2">
    <source>
        <dbReference type="ARBA" id="ARBA00022801"/>
    </source>
</evidence>
<comment type="caution">
    <text evidence="7">The sequence shown here is derived from an EMBL/GenBank/DDBJ whole genome shotgun (WGS) entry which is preliminary data.</text>
</comment>
<keyword evidence="8" id="KW-1185">Reference proteome</keyword>
<dbReference type="GO" id="GO:0050152">
    <property type="term" value="F:omega-amidase activity"/>
    <property type="evidence" value="ECO:0007669"/>
    <property type="project" value="UniProtKB-EC"/>
</dbReference>
<dbReference type="Gene3D" id="3.60.110.10">
    <property type="entry name" value="Carbon-nitrogen hydrolase"/>
    <property type="match status" value="1"/>
</dbReference>
<evidence type="ECO:0000313" key="7">
    <source>
        <dbReference type="EMBL" id="PWJ59959.1"/>
    </source>
</evidence>
<keyword evidence="2 7" id="KW-0378">Hydrolase</keyword>
<organism evidence="7 8">
    <name type="scientific">Dyadobacter jejuensis</name>
    <dbReference type="NCBI Taxonomy" id="1082580"/>
    <lineage>
        <taxon>Bacteria</taxon>
        <taxon>Pseudomonadati</taxon>
        <taxon>Bacteroidota</taxon>
        <taxon>Cytophagia</taxon>
        <taxon>Cytophagales</taxon>
        <taxon>Spirosomataceae</taxon>
        <taxon>Dyadobacter</taxon>
    </lineage>
</organism>
<evidence type="ECO:0000256" key="5">
    <source>
        <dbReference type="ARBA" id="ARBA00072139"/>
    </source>
</evidence>
<comment type="catalytic activity">
    <reaction evidence="4">
        <text>a monoamide of a dicarboxylate + H2O = a dicarboxylate + NH4(+)</text>
        <dbReference type="Rhea" id="RHEA:11716"/>
        <dbReference type="ChEBI" id="CHEBI:15377"/>
        <dbReference type="ChEBI" id="CHEBI:28938"/>
        <dbReference type="ChEBI" id="CHEBI:28965"/>
        <dbReference type="ChEBI" id="CHEBI:77450"/>
        <dbReference type="EC" id="3.5.1.3"/>
    </reaction>
</comment>
<dbReference type="RefSeq" id="WP_109671960.1">
    <property type="nucleotide sequence ID" value="NZ_QGDT01000001.1"/>
</dbReference>
<sequence length="261" mass="29670">MEVKNDLRVALVQTDLYWENSTANFSAIEEKIAAIEEPFDLLLLPEMFSTGFTMNTQWAEPMNLTATKWLKQMAAKSEALVVGSVMIQEAKAYYNRVFCVFPDGSIQTYDKRHLFRMGEEHRSFSAGDTRLVVEWKGWRICPLVCYDLRFPVWSRNNPDSPYDLLLYVANWPAARAYAWKSLLVARAIENQAYVVGVNRVGVDGQGIAYQGDSRVIGCSGEVALDMGDRAQEAVVSISYSFLQAFREKFPFLQDADPFQIQ</sequence>
<evidence type="ECO:0000256" key="3">
    <source>
        <dbReference type="ARBA" id="ARBA00039118"/>
    </source>
</evidence>
<dbReference type="EMBL" id="QGDT01000001">
    <property type="protein sequence ID" value="PWJ59959.1"/>
    <property type="molecule type" value="Genomic_DNA"/>
</dbReference>
<feature type="domain" description="CN hydrolase" evidence="6">
    <location>
        <begin position="7"/>
        <end position="241"/>
    </location>
</feature>
<dbReference type="Proteomes" id="UP000245880">
    <property type="component" value="Unassembled WGS sequence"/>
</dbReference>
<dbReference type="InterPro" id="IPR003010">
    <property type="entry name" value="C-N_Hydrolase"/>
</dbReference>
<comment type="similarity">
    <text evidence="1">Belongs to the carbon-nitrogen hydrolase superfamily. NIT1/NIT2 family.</text>
</comment>
<dbReference type="InterPro" id="IPR052737">
    <property type="entry name" value="Omega-amidase_YafV"/>
</dbReference>
<proteinExistence type="inferred from homology"/>
<evidence type="ECO:0000313" key="8">
    <source>
        <dbReference type="Proteomes" id="UP000245880"/>
    </source>
</evidence>
<dbReference type="InterPro" id="IPR036526">
    <property type="entry name" value="C-N_Hydrolase_sf"/>
</dbReference>
<reference evidence="7 8" key="1">
    <citation type="submission" date="2018-03" db="EMBL/GenBank/DDBJ databases">
        <title>Genomic Encyclopedia of Archaeal and Bacterial Type Strains, Phase II (KMG-II): from individual species to whole genera.</title>
        <authorList>
            <person name="Goeker M."/>
        </authorList>
    </citation>
    <scope>NUCLEOTIDE SEQUENCE [LARGE SCALE GENOMIC DNA]</scope>
    <source>
        <strain evidence="7 8">DSM 100346</strain>
    </source>
</reference>
<evidence type="ECO:0000259" key="6">
    <source>
        <dbReference type="PROSITE" id="PS50263"/>
    </source>
</evidence>
<dbReference type="PANTHER" id="PTHR47799">
    <property type="entry name" value="OMEGA-AMIDASE YAFV"/>
    <property type="match status" value="1"/>
</dbReference>
<dbReference type="Pfam" id="PF00795">
    <property type="entry name" value="CN_hydrolase"/>
    <property type="match status" value="1"/>
</dbReference>
<accession>A0A316ARL4</accession>
<dbReference type="FunFam" id="3.60.110.10:FF:000004">
    <property type="entry name" value="Carbon-nitrogen hydrolase"/>
    <property type="match status" value="1"/>
</dbReference>
<dbReference type="GO" id="GO:0106008">
    <property type="term" value="F:2-oxoglutaramate amidase activity"/>
    <property type="evidence" value="ECO:0007669"/>
    <property type="project" value="TreeGrafter"/>
</dbReference>
<evidence type="ECO:0000256" key="4">
    <source>
        <dbReference type="ARBA" id="ARBA00052904"/>
    </source>
</evidence>
<dbReference type="PROSITE" id="PS50263">
    <property type="entry name" value="CN_HYDROLASE"/>
    <property type="match status" value="1"/>
</dbReference>
<dbReference type="SUPFAM" id="SSF56317">
    <property type="entry name" value="Carbon-nitrogen hydrolase"/>
    <property type="match status" value="1"/>
</dbReference>
<dbReference type="AlphaFoldDB" id="A0A316ARL4"/>
<dbReference type="NCBIfam" id="NF007757">
    <property type="entry name" value="PRK10438.1"/>
    <property type="match status" value="1"/>
</dbReference>
<name>A0A316ARL4_9BACT</name>
<dbReference type="CDD" id="cd07575">
    <property type="entry name" value="Xc-1258_like"/>
    <property type="match status" value="1"/>
</dbReference>
<evidence type="ECO:0000256" key="1">
    <source>
        <dbReference type="ARBA" id="ARBA00010613"/>
    </source>
</evidence>
<protein>
    <recommendedName>
        <fullName evidence="5">Omega-amidase YafV</fullName>
        <ecNumber evidence="3">3.5.1.3</ecNumber>
    </recommendedName>
</protein>
<dbReference type="EC" id="3.5.1.3" evidence="3"/>
<dbReference type="PANTHER" id="PTHR47799:SF1">
    <property type="entry name" value="OMEGA-AMIDASE YAFV"/>
    <property type="match status" value="1"/>
</dbReference>
<dbReference type="OrthoDB" id="9811121at2"/>
<gene>
    <name evidence="7" type="ORF">CLV98_101134</name>
</gene>